<evidence type="ECO:0000256" key="6">
    <source>
        <dbReference type="ARBA" id="ARBA00023014"/>
    </source>
</evidence>
<feature type="transmembrane region" description="Helical" evidence="8">
    <location>
        <begin position="239"/>
        <end position="261"/>
    </location>
</feature>
<dbReference type="GeneID" id="98657288"/>
<gene>
    <name evidence="10" type="ORF">F8C90_02590</name>
</gene>
<keyword evidence="4" id="KW-0677">Repeat</keyword>
<evidence type="ECO:0000259" key="9">
    <source>
        <dbReference type="PROSITE" id="PS51379"/>
    </source>
</evidence>
<dbReference type="InterPro" id="IPR051555">
    <property type="entry name" value="FDH_Electron_Transfer_Unit"/>
</dbReference>
<protein>
    <submittedName>
        <fullName evidence="10">4Fe-4S dicluster domain-containing protein</fullName>
    </submittedName>
</protein>
<keyword evidence="8" id="KW-1133">Transmembrane helix</keyword>
<feature type="binding site" evidence="7">
    <location>
        <position position="81"/>
    </location>
    <ligand>
        <name>[4Fe-4S] cluster</name>
        <dbReference type="ChEBI" id="CHEBI:49883"/>
        <label>3</label>
    </ligand>
</feature>
<evidence type="ECO:0000256" key="2">
    <source>
        <dbReference type="ARBA" id="ARBA00022485"/>
    </source>
</evidence>
<sequence length="314" mass="34112">MTEMAILYDTSLCTNCKGCQVACKVWNNLPSPIGTNENKFSGSLQNPADLNGNTRLIQTFQERDAVRGQKPVDWIFNRRSCQHCTEAPCATVCPAGAITKDEDTGFVHVDDSKCVGCHYCEGVCPFDVPRYRTEGIRDYVNKCTGCPDRVAQGMDPACVSTCQPNALRFGPRDEMLELAQERLEILKGRGYEDAEIYGVNEMGGLHVISVLKYGREATGLPANPSAPATVGMTRVMKPITGVVTGLTVVGLAAMFALGVGYKRDKLVYNPETEDTVSLITGDVVKHGDAQDEKSIKEHILENHPFGIGKGGSDE</sequence>
<dbReference type="GO" id="GO:0051539">
    <property type="term" value="F:4 iron, 4 sulfur cluster binding"/>
    <property type="evidence" value="ECO:0007669"/>
    <property type="project" value="UniProtKB-KW"/>
</dbReference>
<dbReference type="GO" id="GO:0046872">
    <property type="term" value="F:metal ion binding"/>
    <property type="evidence" value="ECO:0007669"/>
    <property type="project" value="UniProtKB-KW"/>
</dbReference>
<dbReference type="PROSITE" id="PS51379">
    <property type="entry name" value="4FE4S_FER_2"/>
    <property type="match status" value="2"/>
</dbReference>
<evidence type="ECO:0000313" key="10">
    <source>
        <dbReference type="EMBL" id="KAB1642080.1"/>
    </source>
</evidence>
<dbReference type="Gene3D" id="3.30.70.20">
    <property type="match status" value="2"/>
</dbReference>
<dbReference type="GO" id="GO:0045333">
    <property type="term" value="P:cellular respiration"/>
    <property type="evidence" value="ECO:0007669"/>
    <property type="project" value="InterPro"/>
</dbReference>
<feature type="binding site" evidence="7">
    <location>
        <position position="13"/>
    </location>
    <ligand>
        <name>[4Fe-4S] cluster</name>
        <dbReference type="ChEBI" id="CHEBI:49883"/>
        <label>1</label>
    </ligand>
</feature>
<evidence type="ECO:0000256" key="8">
    <source>
        <dbReference type="SAM" id="Phobius"/>
    </source>
</evidence>
<feature type="binding site" evidence="7">
    <location>
        <position position="93"/>
    </location>
    <ligand>
        <name>[4Fe-4S] cluster</name>
        <dbReference type="ChEBI" id="CHEBI:49883"/>
        <label>4</label>
    </ligand>
</feature>
<dbReference type="InterPro" id="IPR014603">
    <property type="entry name" value="Formate_DH_Fe-S_su"/>
</dbReference>
<dbReference type="Pfam" id="PF13247">
    <property type="entry name" value="Fer4_11"/>
    <property type="match status" value="1"/>
</dbReference>
<feature type="binding site" evidence="7">
    <location>
        <position position="117"/>
    </location>
    <ligand>
        <name>[4Fe-4S] cluster</name>
        <dbReference type="ChEBI" id="CHEBI:49883"/>
        <label>4</label>
    </ligand>
</feature>
<reference evidence="10 11" key="1">
    <citation type="submission" date="2019-09" db="EMBL/GenBank/DDBJ databases">
        <title>Whole genome shotgun sequencing (WGS) of Ellagibacter isourolithinifaciens DSM 104140(T) and Adlercreutzia muris DSM 29508(T).</title>
        <authorList>
            <person name="Stoll D.A."/>
            <person name="Danylec N."/>
            <person name="Huch M."/>
        </authorList>
    </citation>
    <scope>NUCLEOTIDE SEQUENCE [LARGE SCALE GENOMIC DNA]</scope>
    <source>
        <strain evidence="10 11">DSM 104140</strain>
    </source>
</reference>
<dbReference type="Proteomes" id="UP000468668">
    <property type="component" value="Unassembled WGS sequence"/>
</dbReference>
<evidence type="ECO:0000256" key="3">
    <source>
        <dbReference type="ARBA" id="ARBA00022723"/>
    </source>
</evidence>
<evidence type="ECO:0000313" key="11">
    <source>
        <dbReference type="Proteomes" id="UP000468668"/>
    </source>
</evidence>
<keyword evidence="11" id="KW-1185">Reference proteome</keyword>
<feature type="binding site" evidence="7">
    <location>
        <position position="162"/>
    </location>
    <ligand>
        <name>[4Fe-4S] cluster</name>
        <dbReference type="ChEBI" id="CHEBI:49883"/>
        <label>1</label>
    </ligand>
</feature>
<organism evidence="10 11">
    <name type="scientific">Ellagibacter isourolithinifaciens</name>
    <dbReference type="NCBI Taxonomy" id="2137581"/>
    <lineage>
        <taxon>Bacteria</taxon>
        <taxon>Bacillati</taxon>
        <taxon>Actinomycetota</taxon>
        <taxon>Coriobacteriia</taxon>
        <taxon>Eggerthellales</taxon>
        <taxon>Eggerthellaceae</taxon>
        <taxon>Ellagibacter</taxon>
    </lineage>
</organism>
<feature type="binding site" evidence="7">
    <location>
        <position position="158"/>
    </location>
    <ligand>
        <name>[4Fe-4S] cluster</name>
        <dbReference type="ChEBI" id="CHEBI:49883"/>
        <label>2</label>
    </ligand>
</feature>
<dbReference type="GO" id="GO:0015944">
    <property type="term" value="P:formate oxidation"/>
    <property type="evidence" value="ECO:0007669"/>
    <property type="project" value="InterPro"/>
</dbReference>
<feature type="binding site" evidence="7">
    <location>
        <position position="84"/>
    </location>
    <ligand>
        <name>[4Fe-4S] cluster</name>
        <dbReference type="ChEBI" id="CHEBI:49883"/>
        <label>3</label>
    </ligand>
</feature>
<dbReference type="InterPro" id="IPR017900">
    <property type="entry name" value="4Fe4S_Fe_S_CS"/>
</dbReference>
<accession>A0A6N6NNF2</accession>
<dbReference type="OrthoDB" id="9779457at2"/>
<keyword evidence="2 7" id="KW-0004">4Fe-4S</keyword>
<evidence type="ECO:0000256" key="1">
    <source>
        <dbReference type="ARBA" id="ARBA00004196"/>
    </source>
</evidence>
<evidence type="ECO:0000256" key="4">
    <source>
        <dbReference type="ARBA" id="ARBA00022737"/>
    </source>
</evidence>
<keyword evidence="3 7" id="KW-0479">Metal-binding</keyword>
<dbReference type="GO" id="GO:0030313">
    <property type="term" value="C:cell envelope"/>
    <property type="evidence" value="ECO:0007669"/>
    <property type="project" value="UniProtKB-SubCell"/>
</dbReference>
<dbReference type="PROSITE" id="PS00198">
    <property type="entry name" value="4FE4S_FER_1"/>
    <property type="match status" value="1"/>
</dbReference>
<feature type="binding site" evidence="7">
    <location>
        <position position="19"/>
    </location>
    <ligand>
        <name>[4Fe-4S] cluster</name>
        <dbReference type="ChEBI" id="CHEBI:49883"/>
        <label>1</label>
    </ligand>
</feature>
<evidence type="ECO:0000256" key="7">
    <source>
        <dbReference type="PIRSR" id="PIRSR036298-50"/>
    </source>
</evidence>
<feature type="binding site" evidence="7">
    <location>
        <position position="146"/>
    </location>
    <ligand>
        <name>[4Fe-4S] cluster</name>
        <dbReference type="ChEBI" id="CHEBI:49883"/>
        <label>2</label>
    </ligand>
</feature>
<feature type="binding site" evidence="7">
    <location>
        <position position="120"/>
    </location>
    <ligand>
        <name>[4Fe-4S] cluster</name>
        <dbReference type="ChEBI" id="CHEBI:49883"/>
        <label>4</label>
    </ligand>
</feature>
<feature type="domain" description="4Fe-4S ferredoxin-type" evidence="9">
    <location>
        <begin position="72"/>
        <end position="103"/>
    </location>
</feature>
<feature type="binding site" evidence="7">
    <location>
        <position position="143"/>
    </location>
    <ligand>
        <name>[4Fe-4S] cluster</name>
        <dbReference type="ChEBI" id="CHEBI:49883"/>
        <label>2</label>
    </ligand>
</feature>
<keyword evidence="5 7" id="KW-0408">Iron</keyword>
<feature type="binding site" evidence="7">
    <location>
        <position position="23"/>
    </location>
    <ligand>
        <name>[4Fe-4S] cluster</name>
        <dbReference type="ChEBI" id="CHEBI:49883"/>
        <label>2</label>
    </ligand>
</feature>
<dbReference type="AlphaFoldDB" id="A0A6N6NNF2"/>
<name>A0A6N6NNF2_9ACTN</name>
<dbReference type="EMBL" id="WAJR01000003">
    <property type="protein sequence ID" value="KAB1642080.1"/>
    <property type="molecule type" value="Genomic_DNA"/>
</dbReference>
<keyword evidence="8" id="KW-0472">Membrane</keyword>
<comment type="caution">
    <text evidence="10">The sequence shown here is derived from an EMBL/GenBank/DDBJ whole genome shotgun (WGS) entry which is preliminary data.</text>
</comment>
<dbReference type="PANTHER" id="PTHR43545:SF1">
    <property type="entry name" value="HYDROGENASE-2 OPERON PROTEIN HYBA"/>
    <property type="match status" value="1"/>
</dbReference>
<keyword evidence="6 7" id="KW-0411">Iron-sulfur</keyword>
<keyword evidence="8" id="KW-0812">Transmembrane</keyword>
<dbReference type="SUPFAM" id="SSF54862">
    <property type="entry name" value="4Fe-4S ferredoxins"/>
    <property type="match status" value="1"/>
</dbReference>
<feature type="binding site" evidence="7">
    <location>
        <position position="16"/>
    </location>
    <ligand>
        <name>[4Fe-4S] cluster</name>
        <dbReference type="ChEBI" id="CHEBI:49883"/>
        <label>1</label>
    </ligand>
</feature>
<comment type="cofactor">
    <cofactor evidence="7">
        <name>[4Fe-4S] cluster</name>
        <dbReference type="ChEBI" id="CHEBI:49883"/>
    </cofactor>
    <text evidence="7">Binds 4 [4Fe-4S] clusters per subunit.</text>
</comment>
<feature type="binding site" evidence="7">
    <location>
        <position position="124"/>
    </location>
    <ligand>
        <name>[4Fe-4S] cluster</name>
        <dbReference type="ChEBI" id="CHEBI:49883"/>
        <label>3</label>
    </ligand>
</feature>
<dbReference type="PIRSF" id="PIRSF036298">
    <property type="entry name" value="FDH_4Fe4S"/>
    <property type="match status" value="1"/>
</dbReference>
<feature type="binding site" evidence="7">
    <location>
        <position position="114"/>
    </location>
    <ligand>
        <name>[4Fe-4S] cluster</name>
        <dbReference type="ChEBI" id="CHEBI:49883"/>
        <label>4</label>
    </ligand>
</feature>
<comment type="subcellular location">
    <subcellularLocation>
        <location evidence="1">Cell envelope</location>
    </subcellularLocation>
</comment>
<dbReference type="RefSeq" id="WP_158048890.1">
    <property type="nucleotide sequence ID" value="NZ_DBFAEO010000009.1"/>
</dbReference>
<feature type="binding site" evidence="7">
    <location>
        <position position="89"/>
    </location>
    <ligand>
        <name>[4Fe-4S] cluster</name>
        <dbReference type="ChEBI" id="CHEBI:49883"/>
        <label>3</label>
    </ligand>
</feature>
<dbReference type="PANTHER" id="PTHR43545">
    <property type="entry name" value="FORMATE DEHYDROGENASE, NITRATE-INDUCIBLE, IRON-SULFUR SUBUNIT"/>
    <property type="match status" value="1"/>
</dbReference>
<dbReference type="InterPro" id="IPR017896">
    <property type="entry name" value="4Fe4S_Fe-S-bd"/>
</dbReference>
<proteinExistence type="predicted"/>
<feature type="domain" description="4Fe-4S ferredoxin-type" evidence="9">
    <location>
        <begin position="105"/>
        <end position="134"/>
    </location>
</feature>
<evidence type="ECO:0000256" key="5">
    <source>
        <dbReference type="ARBA" id="ARBA00023004"/>
    </source>
</evidence>